<dbReference type="InterPro" id="IPR036388">
    <property type="entry name" value="WH-like_DNA-bd_sf"/>
</dbReference>
<evidence type="ECO:0008006" key="3">
    <source>
        <dbReference type="Google" id="ProtNLM"/>
    </source>
</evidence>
<dbReference type="InterPro" id="IPR036390">
    <property type="entry name" value="WH_DNA-bd_sf"/>
</dbReference>
<dbReference type="Gene3D" id="1.10.10.10">
    <property type="entry name" value="Winged helix-like DNA-binding domain superfamily/Winged helix DNA-binding domain"/>
    <property type="match status" value="1"/>
</dbReference>
<proteinExistence type="predicted"/>
<dbReference type="RefSeq" id="WP_125135618.1">
    <property type="nucleotide sequence ID" value="NZ_LR130778.1"/>
</dbReference>
<dbReference type="OrthoDB" id="2082425at2"/>
<evidence type="ECO:0000313" key="2">
    <source>
        <dbReference type="Proteomes" id="UP000279029"/>
    </source>
</evidence>
<protein>
    <recommendedName>
        <fullName evidence="3">Winged helix-turn-helix transcriptional regulator</fullName>
    </recommendedName>
</protein>
<name>A0A3P7NT09_9FIRM</name>
<sequence length="176" mass="19970">MDKTLRLLLTIEEIPDISQRQLAKRTGYSLGTVNGLLQKLIDINHITSKAITPNHYIYEITPSGDSLKASLLYDYIIDGYEIIGKVRTQAKKVIEESVRQGIFMFYLYGQEDALFKLIKMSLIEYKRKAAIDYESIESIDQVKPGISYRILVWNKETIVEGGNVVNVLLNHSGDGN</sequence>
<dbReference type="Proteomes" id="UP000279029">
    <property type="component" value="Chromosome"/>
</dbReference>
<evidence type="ECO:0000313" key="1">
    <source>
        <dbReference type="EMBL" id="VDN46045.1"/>
    </source>
</evidence>
<reference evidence="1 2" key="1">
    <citation type="submission" date="2018-09" db="EMBL/GenBank/DDBJ databases">
        <authorList>
            <person name="Postec A."/>
        </authorList>
    </citation>
    <scope>NUCLEOTIDE SEQUENCE [LARGE SCALE GENOMIC DNA]</scope>
    <source>
        <strain evidence="1">70B-A</strain>
    </source>
</reference>
<keyword evidence="2" id="KW-1185">Reference proteome</keyword>
<dbReference type="AlphaFoldDB" id="A0A3P7NT09"/>
<dbReference type="SUPFAM" id="SSF46785">
    <property type="entry name" value="Winged helix' DNA-binding domain"/>
    <property type="match status" value="1"/>
</dbReference>
<dbReference type="EMBL" id="LR130778">
    <property type="protein sequence ID" value="VDN46045.1"/>
    <property type="molecule type" value="Genomic_DNA"/>
</dbReference>
<dbReference type="KEGG" id="cbar:PATL70BA_0202"/>
<accession>A0A3P7NT09</accession>
<organism evidence="1 2">
    <name type="scientific">Petrocella atlantisensis</name>
    <dbReference type="NCBI Taxonomy" id="2173034"/>
    <lineage>
        <taxon>Bacteria</taxon>
        <taxon>Bacillati</taxon>
        <taxon>Bacillota</taxon>
        <taxon>Clostridia</taxon>
        <taxon>Lachnospirales</taxon>
        <taxon>Vallitaleaceae</taxon>
        <taxon>Petrocella</taxon>
    </lineage>
</organism>
<dbReference type="Pfam" id="PF13412">
    <property type="entry name" value="HTH_24"/>
    <property type="match status" value="1"/>
</dbReference>
<gene>
    <name evidence="1" type="ORF">PATL70BA_0202</name>
</gene>